<dbReference type="InterPro" id="IPR000209">
    <property type="entry name" value="Peptidase_S8/S53_dom"/>
</dbReference>
<keyword evidence="3 9" id="KW-0732">Signal</keyword>
<dbReference type="EMBL" id="AMRG01000002">
    <property type="protein sequence ID" value="EKE87012.1"/>
    <property type="molecule type" value="Genomic_DNA"/>
</dbReference>
<dbReference type="GO" id="GO:0012505">
    <property type="term" value="C:endomembrane system"/>
    <property type="evidence" value="ECO:0007669"/>
    <property type="project" value="UniProtKB-ARBA"/>
</dbReference>
<evidence type="ECO:0000256" key="4">
    <source>
        <dbReference type="ARBA" id="ARBA00022801"/>
    </source>
</evidence>
<dbReference type="PROSITE" id="PS00137">
    <property type="entry name" value="SUBTILASE_HIS"/>
    <property type="match status" value="1"/>
</dbReference>
<keyword evidence="12" id="KW-1185">Reference proteome</keyword>
<keyword evidence="4 8" id="KW-0378">Hydrolase</keyword>
<keyword evidence="5 8" id="KW-0720">Serine protease</keyword>
<feature type="active site" description="Charge relay system" evidence="7 8">
    <location>
        <position position="246"/>
    </location>
</feature>
<dbReference type="Pfam" id="PF00082">
    <property type="entry name" value="Peptidase_S8"/>
    <property type="match status" value="1"/>
</dbReference>
<dbReference type="PROSITE" id="PS51257">
    <property type="entry name" value="PROKAR_LIPOPROTEIN"/>
    <property type="match status" value="1"/>
</dbReference>
<reference evidence="11 12" key="1">
    <citation type="journal article" date="2012" name="J. Bacteriol.">
        <title>Genome Sequence of Idiomarina xiamenensis Type Strain 10-D-4.</title>
        <authorList>
            <person name="Lai Q."/>
            <person name="Wang L."/>
            <person name="Wang W."/>
            <person name="Shao Z."/>
        </authorList>
    </citation>
    <scope>NUCLEOTIDE SEQUENCE [LARGE SCALE GENOMIC DNA]</scope>
    <source>
        <strain evidence="11 12">10-D-4</strain>
    </source>
</reference>
<dbReference type="GO" id="GO:0004252">
    <property type="term" value="F:serine-type endopeptidase activity"/>
    <property type="evidence" value="ECO:0007669"/>
    <property type="project" value="UniProtKB-UniRule"/>
</dbReference>
<comment type="similarity">
    <text evidence="1">Belongs to the peptidase S8 family. Furin subfamily.</text>
</comment>
<dbReference type="OrthoDB" id="9790784at2"/>
<dbReference type="STRING" id="740709.A10D4_02182"/>
<dbReference type="PRINTS" id="PR00723">
    <property type="entry name" value="SUBTILISIN"/>
</dbReference>
<dbReference type="Gene3D" id="3.40.50.200">
    <property type="entry name" value="Peptidase S8/S53 domain"/>
    <property type="match status" value="1"/>
</dbReference>
<comment type="caution">
    <text evidence="11">The sequence shown here is derived from an EMBL/GenBank/DDBJ whole genome shotgun (WGS) entry which is preliminary data.</text>
</comment>
<feature type="active site" description="Charge relay system" evidence="7 8">
    <location>
        <position position="205"/>
    </location>
</feature>
<evidence type="ECO:0000256" key="1">
    <source>
        <dbReference type="ARBA" id="ARBA00005325"/>
    </source>
</evidence>
<evidence type="ECO:0000256" key="9">
    <source>
        <dbReference type="SAM" id="SignalP"/>
    </source>
</evidence>
<dbReference type="InterPro" id="IPR002884">
    <property type="entry name" value="P_dom"/>
</dbReference>
<keyword evidence="2 8" id="KW-0645">Protease</keyword>
<gene>
    <name evidence="11" type="ORF">A10D4_02182</name>
</gene>
<dbReference type="Pfam" id="PF17963">
    <property type="entry name" value="Big_9"/>
    <property type="match status" value="1"/>
</dbReference>
<dbReference type="eggNOG" id="COG1404">
    <property type="taxonomic scope" value="Bacteria"/>
</dbReference>
<dbReference type="InterPro" id="IPR008979">
    <property type="entry name" value="Galactose-bd-like_sf"/>
</dbReference>
<dbReference type="RefSeq" id="WP_008487450.1">
    <property type="nucleotide sequence ID" value="NZ_AMRG01000002.1"/>
</dbReference>
<dbReference type="CDD" id="cd04059">
    <property type="entry name" value="Peptidases_S8_Protein_convertases_Kexins_Furin-like"/>
    <property type="match status" value="1"/>
</dbReference>
<dbReference type="eggNOG" id="COG4935">
    <property type="taxonomic scope" value="Bacteria"/>
</dbReference>
<dbReference type="InterPro" id="IPR023828">
    <property type="entry name" value="Peptidase_S8_Ser-AS"/>
</dbReference>
<dbReference type="InterPro" id="IPR015500">
    <property type="entry name" value="Peptidase_S8_subtilisin-rel"/>
</dbReference>
<feature type="signal peptide" evidence="9">
    <location>
        <begin position="1"/>
        <end position="20"/>
    </location>
</feature>
<dbReference type="SUPFAM" id="SSF49785">
    <property type="entry name" value="Galactose-binding domain-like"/>
    <property type="match status" value="1"/>
</dbReference>
<dbReference type="GO" id="GO:0005737">
    <property type="term" value="C:cytoplasm"/>
    <property type="evidence" value="ECO:0007669"/>
    <property type="project" value="UniProtKB-ARBA"/>
</dbReference>
<dbReference type="PROSITE" id="PS51892">
    <property type="entry name" value="SUBTILASE"/>
    <property type="match status" value="1"/>
</dbReference>
<proteinExistence type="inferred from homology"/>
<accession>K2KK02</accession>
<name>K2KK02_9GAMM</name>
<dbReference type="GO" id="GO:0016020">
    <property type="term" value="C:membrane"/>
    <property type="evidence" value="ECO:0007669"/>
    <property type="project" value="TreeGrafter"/>
</dbReference>
<dbReference type="InterPro" id="IPR022398">
    <property type="entry name" value="Peptidase_S8_His-AS"/>
</dbReference>
<feature type="domain" description="P/Homo B" evidence="10">
    <location>
        <begin position="607"/>
        <end position="763"/>
    </location>
</feature>
<evidence type="ECO:0000259" key="10">
    <source>
        <dbReference type="PROSITE" id="PS51829"/>
    </source>
</evidence>
<evidence type="ECO:0000256" key="2">
    <source>
        <dbReference type="ARBA" id="ARBA00022670"/>
    </source>
</evidence>
<evidence type="ECO:0000313" key="11">
    <source>
        <dbReference type="EMBL" id="EKE87012.1"/>
    </source>
</evidence>
<dbReference type="Gene3D" id="2.60.120.260">
    <property type="entry name" value="Galactose-binding domain-like"/>
    <property type="match status" value="1"/>
</dbReference>
<dbReference type="InterPro" id="IPR034182">
    <property type="entry name" value="Kexin/furin"/>
</dbReference>
<dbReference type="Pfam" id="PF01483">
    <property type="entry name" value="P_proprotein"/>
    <property type="match status" value="1"/>
</dbReference>
<feature type="active site" description="Charge relay system" evidence="7 8">
    <location>
        <position position="510"/>
    </location>
</feature>
<dbReference type="GO" id="GO:0016485">
    <property type="term" value="P:protein processing"/>
    <property type="evidence" value="ECO:0007669"/>
    <property type="project" value="TreeGrafter"/>
</dbReference>
<dbReference type="PROSITE" id="PS51829">
    <property type="entry name" value="P_HOMO_B"/>
    <property type="match status" value="1"/>
</dbReference>
<dbReference type="Gene3D" id="2.60.40.10">
    <property type="entry name" value="Immunoglobulins"/>
    <property type="match status" value="1"/>
</dbReference>
<dbReference type="PROSITE" id="PS00138">
    <property type="entry name" value="SUBTILASE_SER"/>
    <property type="match status" value="1"/>
</dbReference>
<feature type="chain" id="PRO_5003862983" evidence="9">
    <location>
        <begin position="21"/>
        <end position="763"/>
    </location>
</feature>
<dbReference type="PANTHER" id="PTHR42884:SF14">
    <property type="entry name" value="NEUROENDOCRINE CONVERTASE 1"/>
    <property type="match status" value="1"/>
</dbReference>
<keyword evidence="6" id="KW-0106">Calcium</keyword>
<sequence length="763" mass="80186">MNKKQLKLGLLSSAIIAVLAGCGGSDDDNYAPEFDSADVNVAQAQQWVPVEGQVSATDPNGDSLTYSAEVMVPEDGEVPGTVTIDNNGRFVYTPITDDAAQIQIIVSDGELSTSTTVNIEAVQGDPLASQQWHLRNTGQRAFAMAESAFQAYRDLRVAQGSMTEEEAAEFYKADPSILVPGEDLNVMEAYAQGATGQGTISVVADSGLAIAHEDLKNNVLPGRSINFIASAADRTDPTATGTGGDHGTSVSGLIAAEGWNGLGGRGVSPNAKLIGMNYLGDSTTQTDRNNMIVYGMPGSGITDSDNVVTFNRSYGFSAPVLFDVTEIDETIISYPTKFLRNGKGALNIKANGNDFDGSGNYPISSALCELQQDGIQEDQSAAILLSCTDGNWDYSNASFYSISIGAVNTDGAHTSYSTAGSNLWVSSPAGEYGDFEPAMITTDQTTCLRGYAGWSRADSFASVNGAFLGSFGIDAYEFYANVFPFNAPGGESNMEHNASCNYTNTFNGTSSAAPNTSGIANLIASANPELTWREIRHIMAATASKVSPDDAVVTLTLPDGEFVAHAGWVENSAGYSFNNLFGYGRPDAGAAVALAKEGVELPDLIETDWQVNDLSPGIEIPDNSATGAEVEIEVTDAISIEGIQFSFLIKNPDMAEAYDENIVGTTAASDIAIEVTSPAGTRSVIATSRTGLGSIGIGALGGELDDVYHPSSPILSNAFYGESAAGTWTVKVLDTNGNDYDGLFLNNRVNSVLQQVNVRVFGH</sequence>
<evidence type="ECO:0000256" key="5">
    <source>
        <dbReference type="ARBA" id="ARBA00022825"/>
    </source>
</evidence>
<evidence type="ECO:0000256" key="3">
    <source>
        <dbReference type="ARBA" id="ARBA00022729"/>
    </source>
</evidence>
<dbReference type="SUPFAM" id="SSF52743">
    <property type="entry name" value="Subtilisin-like"/>
    <property type="match status" value="1"/>
</dbReference>
<protein>
    <submittedName>
        <fullName evidence="11">Extracellular serine protease</fullName>
    </submittedName>
</protein>
<evidence type="ECO:0000256" key="6">
    <source>
        <dbReference type="ARBA" id="ARBA00022837"/>
    </source>
</evidence>
<dbReference type="AlphaFoldDB" id="K2KK02"/>
<dbReference type="PANTHER" id="PTHR42884">
    <property type="entry name" value="PROPROTEIN CONVERTASE SUBTILISIN/KEXIN-RELATED"/>
    <property type="match status" value="1"/>
</dbReference>
<organism evidence="11 12">
    <name type="scientific">Idiomarina xiamenensis 10-D-4</name>
    <dbReference type="NCBI Taxonomy" id="740709"/>
    <lineage>
        <taxon>Bacteria</taxon>
        <taxon>Pseudomonadati</taxon>
        <taxon>Pseudomonadota</taxon>
        <taxon>Gammaproteobacteria</taxon>
        <taxon>Alteromonadales</taxon>
        <taxon>Idiomarinaceae</taxon>
        <taxon>Idiomarina</taxon>
    </lineage>
</organism>
<dbReference type="InterPro" id="IPR036852">
    <property type="entry name" value="Peptidase_S8/S53_dom_sf"/>
</dbReference>
<evidence type="ECO:0000256" key="7">
    <source>
        <dbReference type="PIRSR" id="PIRSR615500-1"/>
    </source>
</evidence>
<evidence type="ECO:0000313" key="12">
    <source>
        <dbReference type="Proteomes" id="UP000014115"/>
    </source>
</evidence>
<dbReference type="InterPro" id="IPR013783">
    <property type="entry name" value="Ig-like_fold"/>
</dbReference>
<evidence type="ECO:0000256" key="8">
    <source>
        <dbReference type="PROSITE-ProRule" id="PRU01240"/>
    </source>
</evidence>
<dbReference type="PATRIC" id="fig|740709.3.peg.439"/>
<dbReference type="Proteomes" id="UP000014115">
    <property type="component" value="Unassembled WGS sequence"/>
</dbReference>